<proteinExistence type="predicted"/>
<dbReference type="Proteomes" id="UP000022910">
    <property type="component" value="Unassembled WGS sequence"/>
</dbReference>
<gene>
    <name evidence="2" type="ORF">RirG_018590</name>
</gene>
<protein>
    <recommendedName>
        <fullName evidence="1">SAM domain-containing protein</fullName>
    </recommendedName>
</protein>
<accession>A0A015K8G5</accession>
<comment type="caution">
    <text evidence="2">The sequence shown here is derived from an EMBL/GenBank/DDBJ whole genome shotgun (WGS) entry which is preliminary data.</text>
</comment>
<evidence type="ECO:0000313" key="2">
    <source>
        <dbReference type="EMBL" id="EXX78022.1"/>
    </source>
</evidence>
<dbReference type="OrthoDB" id="2372343at2759"/>
<evidence type="ECO:0000313" key="3">
    <source>
        <dbReference type="Proteomes" id="UP000022910"/>
    </source>
</evidence>
<dbReference type="AlphaFoldDB" id="A0A015K8G5"/>
<dbReference type="EMBL" id="JEMT01009747">
    <property type="protein sequence ID" value="EXX78022.1"/>
    <property type="molecule type" value="Genomic_DNA"/>
</dbReference>
<evidence type="ECO:0000259" key="1">
    <source>
        <dbReference type="PROSITE" id="PS50105"/>
    </source>
</evidence>
<dbReference type="STRING" id="1432141.A0A015K8G5"/>
<keyword evidence="3" id="KW-1185">Reference proteome</keyword>
<feature type="domain" description="SAM" evidence="1">
    <location>
        <begin position="29"/>
        <end position="87"/>
    </location>
</feature>
<sequence length="87" mass="9911">MAAISITTSTITSQLLPSYSLPFTLSHPSNISSMKEFLEELDKQYGESKYTNFLQKFEEEEITVSQIAEMSPEILLNEFGIEIMGRR</sequence>
<name>A0A015K8G5_RHIIW</name>
<dbReference type="HOGENOM" id="CLU_2484502_0_0_1"/>
<organism evidence="2 3">
    <name type="scientific">Rhizophagus irregularis (strain DAOM 197198w)</name>
    <name type="common">Glomus intraradices</name>
    <dbReference type="NCBI Taxonomy" id="1432141"/>
    <lineage>
        <taxon>Eukaryota</taxon>
        <taxon>Fungi</taxon>
        <taxon>Fungi incertae sedis</taxon>
        <taxon>Mucoromycota</taxon>
        <taxon>Glomeromycotina</taxon>
        <taxon>Glomeromycetes</taxon>
        <taxon>Glomerales</taxon>
        <taxon>Glomeraceae</taxon>
        <taxon>Rhizophagus</taxon>
    </lineage>
</organism>
<dbReference type="InterPro" id="IPR001660">
    <property type="entry name" value="SAM"/>
</dbReference>
<dbReference type="PROSITE" id="PS50105">
    <property type="entry name" value="SAM_DOMAIN"/>
    <property type="match status" value="1"/>
</dbReference>
<reference evidence="2 3" key="1">
    <citation type="submission" date="2014-02" db="EMBL/GenBank/DDBJ databases">
        <title>Single nucleus genome sequencing reveals high similarity among nuclei of an endomycorrhizal fungus.</title>
        <authorList>
            <person name="Lin K."/>
            <person name="Geurts R."/>
            <person name="Zhang Z."/>
            <person name="Limpens E."/>
            <person name="Saunders D.G."/>
            <person name="Mu D."/>
            <person name="Pang E."/>
            <person name="Cao H."/>
            <person name="Cha H."/>
            <person name="Lin T."/>
            <person name="Zhou Q."/>
            <person name="Shang Y."/>
            <person name="Li Y."/>
            <person name="Ivanov S."/>
            <person name="Sharma T."/>
            <person name="Velzen R.V."/>
            <person name="Ruijter N.D."/>
            <person name="Aanen D.K."/>
            <person name="Win J."/>
            <person name="Kamoun S."/>
            <person name="Bisseling T."/>
            <person name="Huang S."/>
        </authorList>
    </citation>
    <scope>NUCLEOTIDE SEQUENCE [LARGE SCALE GENOMIC DNA]</scope>
    <source>
        <strain evidence="3">DAOM197198w</strain>
    </source>
</reference>